<keyword evidence="1" id="KW-0732">Signal</keyword>
<evidence type="ECO:0000313" key="5">
    <source>
        <dbReference type="Proteomes" id="UP000294830"/>
    </source>
</evidence>
<organism evidence="4 5">
    <name type="scientific">Acetobacteroides hydrogenigenes</name>
    <dbReference type="NCBI Taxonomy" id="979970"/>
    <lineage>
        <taxon>Bacteria</taxon>
        <taxon>Pseudomonadati</taxon>
        <taxon>Bacteroidota</taxon>
        <taxon>Bacteroidia</taxon>
        <taxon>Bacteroidales</taxon>
        <taxon>Rikenellaceae</taxon>
        <taxon>Acetobacteroides</taxon>
    </lineage>
</organism>
<dbReference type="SUPFAM" id="SSF55486">
    <property type="entry name" value="Metalloproteases ('zincins'), catalytic domain"/>
    <property type="match status" value="1"/>
</dbReference>
<dbReference type="OrthoDB" id="9813478at2"/>
<dbReference type="GO" id="GO:0008237">
    <property type="term" value="F:metallopeptidase activity"/>
    <property type="evidence" value="ECO:0007669"/>
    <property type="project" value="UniProtKB-KW"/>
</dbReference>
<evidence type="ECO:0000313" key="4">
    <source>
        <dbReference type="EMBL" id="TCN67559.1"/>
    </source>
</evidence>
<keyword evidence="4" id="KW-0482">Metalloprotease</keyword>
<reference evidence="4 5" key="1">
    <citation type="submission" date="2019-03" db="EMBL/GenBank/DDBJ databases">
        <title>Genomic Encyclopedia of Archaeal and Bacterial Type Strains, Phase II (KMG-II): from individual species to whole genera.</title>
        <authorList>
            <person name="Goeker M."/>
        </authorList>
    </citation>
    <scope>NUCLEOTIDE SEQUENCE [LARGE SCALE GENOMIC DNA]</scope>
    <source>
        <strain evidence="4 5">RL-C</strain>
    </source>
</reference>
<dbReference type="RefSeq" id="WP_131839200.1">
    <property type="nucleotide sequence ID" value="NZ_SLWB01000007.1"/>
</dbReference>
<comment type="caution">
    <text evidence="4">The sequence shown here is derived from an EMBL/GenBank/DDBJ whole genome shotgun (WGS) entry which is preliminary data.</text>
</comment>
<dbReference type="NCBIfam" id="TIGR03296">
    <property type="entry name" value="M6dom_TIGR03296"/>
    <property type="match status" value="1"/>
</dbReference>
<dbReference type="Pfam" id="PF05547">
    <property type="entry name" value="Peptidase_M6"/>
    <property type="match status" value="1"/>
</dbReference>
<feature type="domain" description="Peptidase M6-like" evidence="2">
    <location>
        <begin position="180"/>
        <end position="377"/>
    </location>
</feature>
<sequence length="919" mass="100048">MLKRLARGAASLIMLAIATTTVLAQNENQRYAVKDHGIPAYPDPIRFEQPDGKTVTLTLKGDGALHWAETEDGYKLVKNSKGFFCYGVADASKGMVPSSVAATDIAARSTSEKAFVSSLSRTIQYSPSLIQQRQMAPKGFLKSSSAPQKAFPTSGSRKLIAILVNFSDVGMRRSKDEFNNLFNQKGYATNGSTGSVADFFADNSFGKMALTVDVVGPYTVSNPMSYYGGNNSNDQDSNPDEMVAEAVALANADVDFSQYDNDKDGVVDGVYVLFAGYGEEAGAPADAIWSHAWEVYPAVTYDGVRISSYSCSPELMNNAQSNPNAIITPIGVICHEFSHVCGLPDYYDTDYEKSNGQAPALGKFDPMSSGSWNNYGKTPPFHNSYSRAMVGWGTLKGFEQKKSNTLLPHHSSSIGYKVSNKTDEYYIFENRQKTKWDAYIPGHGMVVYHVTYDANRWYQNTINNDPTKEYFQLVDAGTEQNKASSPFPGTLGKNSFTTYTTPSFKNWDGTGLNMPLLNITETAEGNITLDAKTVQYVTFNVKEGTLALADAQISINGKTYSTNANGSVQVEVSLLGSRDYVVSKVGYTNSTGTIGTDDDTTIDVSLLGNGDPKYIKLMNGADPISNVKVTLYGNTLTSDANGNVQIPRASTATIQPTVEFSANNKFSHSITLSTTENTTIVNYQKIVVSKKSRIGEITTASIDANIYANVALTNTNETSFYIPMAKQQIVYYSATLNGNATFSGTLGQSTASADTIKLWYNVYNVYTAQGSNMIPGIVVNGSNGEKYTSNGQGLFTVYIPIKTEGITFTVSSDKYHSTSKYLNNLTSTNSKLALELVSRIEDEQFSIAPNPTTSSRFFVYSKAENATVFIYNFKGALIHSQDISTGMNQIQNRAITKGFYIAKIKTKEGAEETKKVIIL</sequence>
<feature type="domain" description="Secretion system C-terminal sorting" evidence="3">
    <location>
        <begin position="848"/>
        <end position="918"/>
    </location>
</feature>
<dbReference type="Pfam" id="PF18962">
    <property type="entry name" value="Por_Secre_tail"/>
    <property type="match status" value="1"/>
</dbReference>
<dbReference type="GO" id="GO:0006508">
    <property type="term" value="P:proteolysis"/>
    <property type="evidence" value="ECO:0007669"/>
    <property type="project" value="UniProtKB-KW"/>
</dbReference>
<protein>
    <submittedName>
        <fullName evidence="4">M6 family metalloprotease-like protein/predicted secreted protein (Por secretion system target)</fullName>
    </submittedName>
</protein>
<keyword evidence="4" id="KW-0645">Protease</keyword>
<accession>A0A4R2ESS1</accession>
<gene>
    <name evidence="4" type="ORF">CLV25_10718</name>
</gene>
<feature type="signal peptide" evidence="1">
    <location>
        <begin position="1"/>
        <end position="24"/>
    </location>
</feature>
<dbReference type="Proteomes" id="UP000294830">
    <property type="component" value="Unassembled WGS sequence"/>
</dbReference>
<dbReference type="InterPro" id="IPR026444">
    <property type="entry name" value="Secre_tail"/>
</dbReference>
<dbReference type="PANTHER" id="PTHR41775">
    <property type="entry name" value="SECRETED PROTEIN-RELATED"/>
    <property type="match status" value="1"/>
</dbReference>
<evidence type="ECO:0000259" key="2">
    <source>
        <dbReference type="Pfam" id="PF05547"/>
    </source>
</evidence>
<evidence type="ECO:0000259" key="3">
    <source>
        <dbReference type="Pfam" id="PF18962"/>
    </source>
</evidence>
<keyword evidence="4" id="KW-0378">Hydrolase</keyword>
<dbReference type="PANTHER" id="PTHR41775:SF1">
    <property type="entry name" value="PEPTIDASE M6-LIKE DOMAIN-CONTAINING PROTEIN"/>
    <property type="match status" value="1"/>
</dbReference>
<dbReference type="EMBL" id="SLWB01000007">
    <property type="protein sequence ID" value="TCN67559.1"/>
    <property type="molecule type" value="Genomic_DNA"/>
</dbReference>
<dbReference type="AlphaFoldDB" id="A0A4R2ESS1"/>
<keyword evidence="5" id="KW-1185">Reference proteome</keyword>
<proteinExistence type="predicted"/>
<feature type="chain" id="PRO_5020819462" evidence="1">
    <location>
        <begin position="25"/>
        <end position="919"/>
    </location>
</feature>
<dbReference type="InterPro" id="IPR008757">
    <property type="entry name" value="Peptidase_M6-like_domain"/>
</dbReference>
<evidence type="ECO:0000256" key="1">
    <source>
        <dbReference type="SAM" id="SignalP"/>
    </source>
</evidence>
<dbReference type="NCBIfam" id="TIGR04183">
    <property type="entry name" value="Por_Secre_tail"/>
    <property type="match status" value="1"/>
</dbReference>
<name>A0A4R2ESS1_9BACT</name>